<organism evidence="12 13">
    <name type="scientific">Candidatus Zambryskibacteria bacterium RIFCSPHIGHO2_01_FULL_49_18</name>
    <dbReference type="NCBI Taxonomy" id="1802740"/>
    <lineage>
        <taxon>Bacteria</taxon>
        <taxon>Candidatus Zambryskiibacteriota</taxon>
    </lineage>
</organism>
<dbReference type="GO" id="GO:0009378">
    <property type="term" value="F:four-way junction helicase activity"/>
    <property type="evidence" value="ECO:0007669"/>
    <property type="project" value="InterPro"/>
</dbReference>
<dbReference type="SUPFAM" id="SSF52540">
    <property type="entry name" value="P-loop containing nucleoside triphosphate hydrolases"/>
    <property type="match status" value="1"/>
</dbReference>
<evidence type="ECO:0000256" key="10">
    <source>
        <dbReference type="SAM" id="MobiDB-lite"/>
    </source>
</evidence>
<dbReference type="InterPro" id="IPR003593">
    <property type="entry name" value="AAA+_ATPase"/>
</dbReference>
<evidence type="ECO:0000313" key="12">
    <source>
        <dbReference type="EMBL" id="OHA91574.1"/>
    </source>
</evidence>
<dbReference type="GO" id="GO:0005524">
    <property type="term" value="F:ATP binding"/>
    <property type="evidence" value="ECO:0007669"/>
    <property type="project" value="UniProtKB-UniRule"/>
</dbReference>
<evidence type="ECO:0000256" key="1">
    <source>
        <dbReference type="ARBA" id="ARBA00022490"/>
    </source>
</evidence>
<dbReference type="PANTHER" id="PTHR42848:SF1">
    <property type="entry name" value="HOLLIDAY JUNCTION BRANCH MIGRATION COMPLEX SUBUNIT RUVB"/>
    <property type="match status" value="1"/>
</dbReference>
<feature type="binding site" evidence="9">
    <location>
        <position position="227"/>
    </location>
    <ligand>
        <name>ATP</name>
        <dbReference type="ChEBI" id="CHEBI:30616"/>
    </ligand>
</feature>
<accession>A0A1G2T2U2</accession>
<dbReference type="InterPro" id="IPR008824">
    <property type="entry name" value="RuvB-like_N"/>
</dbReference>
<evidence type="ECO:0000256" key="6">
    <source>
        <dbReference type="ARBA" id="ARBA00023125"/>
    </source>
</evidence>
<comment type="caution">
    <text evidence="12">The sequence shown here is derived from an EMBL/GenBank/DDBJ whole genome shotgun (WGS) entry which is preliminary data.</text>
</comment>
<dbReference type="InterPro" id="IPR036390">
    <property type="entry name" value="WH_DNA-bd_sf"/>
</dbReference>
<feature type="domain" description="AAA+ ATPase" evidence="11">
    <location>
        <begin position="59"/>
        <end position="212"/>
    </location>
</feature>
<evidence type="ECO:0000256" key="4">
    <source>
        <dbReference type="ARBA" id="ARBA00022801"/>
    </source>
</evidence>
<evidence type="ECO:0000256" key="5">
    <source>
        <dbReference type="ARBA" id="ARBA00022840"/>
    </source>
</evidence>
<dbReference type="AlphaFoldDB" id="A0A1G2T2U2"/>
<feature type="binding site" evidence="9">
    <location>
        <position position="318"/>
    </location>
    <ligand>
        <name>DNA</name>
        <dbReference type="ChEBI" id="CHEBI:16991"/>
    </ligand>
</feature>
<proteinExistence type="inferred from homology"/>
<feature type="binding site" evidence="9">
    <location>
        <position position="190"/>
    </location>
    <ligand>
        <name>ATP</name>
        <dbReference type="ChEBI" id="CHEBI:30616"/>
    </ligand>
</feature>
<dbReference type="InterPro" id="IPR036388">
    <property type="entry name" value="WH-like_DNA-bd_sf"/>
</dbReference>
<dbReference type="InterPro" id="IPR008823">
    <property type="entry name" value="RuvB_wg_C"/>
</dbReference>
<dbReference type="InterPro" id="IPR027417">
    <property type="entry name" value="P-loop_NTPase"/>
</dbReference>
<dbReference type="GO" id="GO:0048476">
    <property type="term" value="C:Holliday junction resolvase complex"/>
    <property type="evidence" value="ECO:0007669"/>
    <property type="project" value="UniProtKB-UniRule"/>
</dbReference>
<dbReference type="InterPro" id="IPR041445">
    <property type="entry name" value="AAA_lid_4"/>
</dbReference>
<keyword evidence="1 9" id="KW-0963">Cytoplasm</keyword>
<feature type="region of interest" description="Disordered" evidence="10">
    <location>
        <begin position="1"/>
        <end position="25"/>
    </location>
</feature>
<gene>
    <name evidence="9" type="primary">ruvB</name>
    <name evidence="12" type="ORF">A2758_00490</name>
</gene>
<keyword evidence="3 9" id="KW-0227">DNA damage</keyword>
<comment type="subunit">
    <text evidence="9">Homohexamer. Forms an RuvA(8)-RuvB(12)-Holliday junction (HJ) complex. HJ DNA is sandwiched between 2 RuvA tetramers; dsDNA enters through RuvA and exits via RuvB. An RuvB hexamer assembles on each DNA strand where it exits the tetramer. Each RuvB hexamer is contacted by two RuvA subunits (via domain III) on 2 adjacent RuvB subunits; this complex drives branch migration. In the full resolvosome a probable DNA-RuvA(4)-RuvB(12)-RuvC(2) complex forms which resolves the HJ.</text>
</comment>
<dbReference type="GO" id="GO:0016887">
    <property type="term" value="F:ATP hydrolysis activity"/>
    <property type="evidence" value="ECO:0007669"/>
    <property type="project" value="RHEA"/>
</dbReference>
<protein>
    <recommendedName>
        <fullName evidence="9">Holliday junction branch migration complex subunit RuvB</fullName>
        <ecNumber evidence="9">3.6.4.-</ecNumber>
    </recommendedName>
</protein>
<evidence type="ECO:0000259" key="11">
    <source>
        <dbReference type="SMART" id="SM00382"/>
    </source>
</evidence>
<comment type="caution">
    <text evidence="9">Lacks conserved residue(s) required for the propagation of feature annotation.</text>
</comment>
<feature type="binding site" evidence="9">
    <location>
        <position position="28"/>
    </location>
    <ligand>
        <name>ATP</name>
        <dbReference type="ChEBI" id="CHEBI:30616"/>
    </ligand>
</feature>
<dbReference type="NCBIfam" id="TIGR00635">
    <property type="entry name" value="ruvB"/>
    <property type="match status" value="1"/>
</dbReference>
<dbReference type="GO" id="GO:0000400">
    <property type="term" value="F:four-way junction DNA binding"/>
    <property type="evidence" value="ECO:0007669"/>
    <property type="project" value="UniProtKB-UniRule"/>
</dbReference>
<feature type="binding site" evidence="9">
    <location>
        <position position="75"/>
    </location>
    <ligand>
        <name>ATP</name>
        <dbReference type="ChEBI" id="CHEBI:30616"/>
    </ligand>
</feature>
<feature type="compositionally biased region" description="Basic and acidic residues" evidence="10">
    <location>
        <begin position="1"/>
        <end position="12"/>
    </location>
</feature>
<feature type="binding site" evidence="9">
    <location>
        <position position="179"/>
    </location>
    <ligand>
        <name>ATP</name>
        <dbReference type="ChEBI" id="CHEBI:30616"/>
    </ligand>
</feature>
<dbReference type="CDD" id="cd00009">
    <property type="entry name" value="AAA"/>
    <property type="match status" value="1"/>
</dbReference>
<dbReference type="GO" id="GO:0006310">
    <property type="term" value="P:DNA recombination"/>
    <property type="evidence" value="ECO:0007669"/>
    <property type="project" value="UniProtKB-UniRule"/>
</dbReference>
<reference evidence="12 13" key="1">
    <citation type="journal article" date="2016" name="Nat. Commun.">
        <title>Thousands of microbial genomes shed light on interconnected biogeochemical processes in an aquifer system.</title>
        <authorList>
            <person name="Anantharaman K."/>
            <person name="Brown C.T."/>
            <person name="Hug L.A."/>
            <person name="Sharon I."/>
            <person name="Castelle C.J."/>
            <person name="Probst A.J."/>
            <person name="Thomas B.C."/>
            <person name="Singh A."/>
            <person name="Wilkins M.J."/>
            <person name="Karaoz U."/>
            <person name="Brodie E.L."/>
            <person name="Williams K.H."/>
            <person name="Hubbard S.S."/>
            <person name="Banfield J.F."/>
        </authorList>
    </citation>
    <scope>NUCLEOTIDE SEQUENCE [LARGE SCALE GENOMIC DNA]</scope>
</reference>
<feature type="binding site" evidence="9">
    <location>
        <position position="29"/>
    </location>
    <ligand>
        <name>ATP</name>
        <dbReference type="ChEBI" id="CHEBI:30616"/>
    </ligand>
</feature>
<evidence type="ECO:0000313" key="13">
    <source>
        <dbReference type="Proteomes" id="UP000178612"/>
    </source>
</evidence>
<dbReference type="PANTHER" id="PTHR42848">
    <property type="match status" value="1"/>
</dbReference>
<dbReference type="GO" id="GO:0005737">
    <property type="term" value="C:cytoplasm"/>
    <property type="evidence" value="ECO:0007669"/>
    <property type="project" value="UniProtKB-SubCell"/>
</dbReference>
<name>A0A1G2T2U2_9BACT</name>
<dbReference type="SUPFAM" id="SSF46785">
    <property type="entry name" value="Winged helix' DNA-binding domain"/>
    <property type="match status" value="1"/>
</dbReference>
<dbReference type="InterPro" id="IPR004605">
    <property type="entry name" value="DNA_helicase_Holl-junc_RuvB"/>
</dbReference>
<dbReference type="EC" id="3.6.4.-" evidence="9"/>
<keyword evidence="2 9" id="KW-0547">Nucleotide-binding</keyword>
<keyword evidence="7 9" id="KW-0233">DNA recombination</keyword>
<comment type="catalytic activity">
    <reaction evidence="9">
        <text>ATP + H2O = ADP + phosphate + H(+)</text>
        <dbReference type="Rhea" id="RHEA:13065"/>
        <dbReference type="ChEBI" id="CHEBI:15377"/>
        <dbReference type="ChEBI" id="CHEBI:15378"/>
        <dbReference type="ChEBI" id="CHEBI:30616"/>
        <dbReference type="ChEBI" id="CHEBI:43474"/>
        <dbReference type="ChEBI" id="CHEBI:456216"/>
    </reaction>
</comment>
<feature type="binding site" evidence="9">
    <location>
        <position position="73"/>
    </location>
    <ligand>
        <name>ATP</name>
        <dbReference type="ChEBI" id="CHEBI:30616"/>
    </ligand>
</feature>
<evidence type="ECO:0000256" key="8">
    <source>
        <dbReference type="ARBA" id="ARBA00023204"/>
    </source>
</evidence>
<dbReference type="Gene3D" id="1.10.10.10">
    <property type="entry name" value="Winged helix-like DNA-binding domain superfamily/Winged helix DNA-binding domain"/>
    <property type="match status" value="1"/>
</dbReference>
<feature type="region of interest" description="Head domain (RuvB-H)" evidence="9">
    <location>
        <begin position="263"/>
        <end position="346"/>
    </location>
</feature>
<comment type="domain">
    <text evidence="9">Has 3 domains, the large (RuvB-L) and small ATPase (RuvB-S) domains and the C-terminal head (RuvB-H) domain. The head domain binds DNA, while the ATPase domains jointly bind ATP, ADP or are empty depending on the state of the subunit in the translocation cycle. During a single DNA translocation step the structure of each domain remains the same, but their relative positions change.</text>
</comment>
<feature type="binding site" evidence="9">
    <location>
        <position position="74"/>
    </location>
    <ligand>
        <name>ATP</name>
        <dbReference type="ChEBI" id="CHEBI:30616"/>
    </ligand>
</feature>
<dbReference type="Proteomes" id="UP000178612">
    <property type="component" value="Unassembled WGS sequence"/>
</dbReference>
<sequence>MSSKKIKEEKGKGATNEAAVPSHLDRELRPSNWNDYIGQKAVKDNLHILLKAASERGVPPEHVLFYGPPGLGKTTLAHLVARETSRNLKITSGPAIERVGDLASILTNLSAGDILFIDEIHRLNKTIEEVLYPAMESGVLDIIIGKGPSARTIQLELPPFTLLAATTRVAMISSPLRSRFSGGVFRLDFYTEKEIEEILRRSAKIIGVELKGNAEKEIARRSRFTPRTANYFLKRARDFAQVEGRELNIETVHSALELLGIDELGLSPSDRRLLLVIAEKFGGGPVGLGTLSAALSEEETTIEEFNEPYLLQLGLIERTTRGRALTPHAYEHLGKTPPKNLQKKLL</sequence>
<keyword evidence="5 9" id="KW-0067">ATP-binding</keyword>
<keyword evidence="4 9" id="KW-0378">Hydrolase</keyword>
<keyword evidence="12" id="KW-0347">Helicase</keyword>
<dbReference type="NCBIfam" id="NF000868">
    <property type="entry name" value="PRK00080.1"/>
    <property type="match status" value="1"/>
</dbReference>
<dbReference type="Gene3D" id="1.10.8.60">
    <property type="match status" value="1"/>
</dbReference>
<evidence type="ECO:0000256" key="3">
    <source>
        <dbReference type="ARBA" id="ARBA00022763"/>
    </source>
</evidence>
<dbReference type="Gene3D" id="3.40.50.300">
    <property type="entry name" value="P-loop containing nucleotide triphosphate hydrolases"/>
    <property type="match status" value="1"/>
</dbReference>
<dbReference type="SMART" id="SM00382">
    <property type="entry name" value="AAA"/>
    <property type="match status" value="1"/>
</dbReference>
<keyword evidence="6 9" id="KW-0238">DNA-binding</keyword>
<keyword evidence="8 9" id="KW-0234">DNA repair</keyword>
<dbReference type="GO" id="GO:0006281">
    <property type="term" value="P:DNA repair"/>
    <property type="evidence" value="ECO:0007669"/>
    <property type="project" value="UniProtKB-UniRule"/>
</dbReference>
<dbReference type="Pfam" id="PF05491">
    <property type="entry name" value="WHD_RuvB"/>
    <property type="match status" value="1"/>
</dbReference>
<feature type="binding site" evidence="9">
    <location>
        <position position="70"/>
    </location>
    <ligand>
        <name>ATP</name>
        <dbReference type="ChEBI" id="CHEBI:30616"/>
    </ligand>
</feature>
<comment type="similarity">
    <text evidence="9">Belongs to the RuvB family.</text>
</comment>
<feature type="binding site" evidence="9">
    <location>
        <position position="74"/>
    </location>
    <ligand>
        <name>Mg(2+)</name>
        <dbReference type="ChEBI" id="CHEBI:18420"/>
    </ligand>
</feature>
<comment type="function">
    <text evidence="9">The RuvA-RuvB-RuvC complex processes Holliday junction (HJ) DNA during genetic recombination and DNA repair, while the RuvA-RuvB complex plays an important role in the rescue of blocked DNA replication forks via replication fork reversal (RFR). RuvA specifically binds to HJ cruciform DNA, conferring on it an open structure. The RuvB hexamer acts as an ATP-dependent pump, pulling dsDNA into and through the RuvAB complex. RuvB forms 2 homohexamers on either side of HJ DNA bound by 1 or 2 RuvA tetramers; 4 subunits per hexamer contact DNA at a time. Coordinated motions by a converter formed by DNA-disengaged RuvB subunits stimulates ATP hydrolysis and nucleotide exchange. Immobilization of the converter enables RuvB to convert the ATP-contained energy into a lever motion, pulling 2 nucleotides of DNA out of the RuvA tetramer per ATP hydrolyzed, thus driving DNA branch migration. The RuvB motors rotate together with the DNA substrate, which together with the progressing nucleotide cycle form the mechanistic basis for DNA recombination by continuous HJ branch migration. Branch migration allows RuvC to scan DNA until it finds its consensus sequence, where it cleaves and resolves cruciform DNA.</text>
</comment>
<evidence type="ECO:0000256" key="9">
    <source>
        <dbReference type="HAMAP-Rule" id="MF_00016"/>
    </source>
</evidence>
<evidence type="ECO:0000256" key="7">
    <source>
        <dbReference type="ARBA" id="ARBA00023172"/>
    </source>
</evidence>
<dbReference type="EMBL" id="MHVJ01000011">
    <property type="protein sequence ID" value="OHA91574.1"/>
    <property type="molecule type" value="Genomic_DNA"/>
</dbReference>
<dbReference type="Pfam" id="PF17864">
    <property type="entry name" value="AAA_lid_4"/>
    <property type="match status" value="1"/>
</dbReference>
<feature type="binding site" evidence="9">
    <location>
        <position position="323"/>
    </location>
    <ligand>
        <name>DNA</name>
        <dbReference type="ChEBI" id="CHEBI:16991"/>
    </ligand>
</feature>
<dbReference type="Pfam" id="PF05496">
    <property type="entry name" value="RuvB_N"/>
    <property type="match status" value="1"/>
</dbReference>
<evidence type="ECO:0000256" key="2">
    <source>
        <dbReference type="ARBA" id="ARBA00022741"/>
    </source>
</evidence>
<dbReference type="HAMAP" id="MF_00016">
    <property type="entry name" value="DNA_HJ_migration_RuvB"/>
    <property type="match status" value="1"/>
</dbReference>
<comment type="subcellular location">
    <subcellularLocation>
        <location evidence="9">Cytoplasm</location>
    </subcellularLocation>
</comment>